<reference evidence="2 3" key="1">
    <citation type="submission" date="2023-03" db="EMBL/GenBank/DDBJ databases">
        <title>Bacillus Genome Sequencing.</title>
        <authorList>
            <person name="Dunlap C."/>
        </authorList>
    </citation>
    <scope>NUCLEOTIDE SEQUENCE [LARGE SCALE GENOMIC DNA]</scope>
    <source>
        <strain evidence="2 3">BD-525</strain>
    </source>
</reference>
<feature type="region of interest" description="Disordered" evidence="1">
    <location>
        <begin position="28"/>
        <end position="47"/>
    </location>
</feature>
<dbReference type="RefSeq" id="WP_326089677.1">
    <property type="nucleotide sequence ID" value="NZ_JARLKZ010000015.1"/>
</dbReference>
<name>A0ABU6GS81_9BACL</name>
<sequence length="303" mass="34133">MKEIIYLNTEFLHSFMAQQFEGLPISTTKENSQQDTTTSNDGTQKKSFHEIEGEIKSGDIGIPGIFSTPSGRARYKYGIDSQFSETLTLAQVEAGKEIISKQLHDNALDEFEKYLVGNSSLHEVDFDSEQGEDYIGKYIKLKSTFMLFDLNYVKNLTNSTLLKKFFKIPGIASPNQFKNGKLSPQLESGFLMMDTLLEYLESILPTNLFLKQGNFVSPLKSDYLRESSSELNFKYGEDSELKVCVIGRVTKVFDSFDAGLFKEGGNFNDMSVAINEMIHILLNQINTIESGDIIISPVAIYFE</sequence>
<evidence type="ECO:0000313" key="2">
    <source>
        <dbReference type="EMBL" id="MEC0241962.1"/>
    </source>
</evidence>
<comment type="caution">
    <text evidence="2">The sequence shown here is derived from an EMBL/GenBank/DDBJ whole genome shotgun (WGS) entry which is preliminary data.</text>
</comment>
<evidence type="ECO:0000256" key="1">
    <source>
        <dbReference type="SAM" id="MobiDB-lite"/>
    </source>
</evidence>
<accession>A0ABU6GS81</accession>
<evidence type="ECO:0000313" key="3">
    <source>
        <dbReference type="Proteomes" id="UP001344632"/>
    </source>
</evidence>
<feature type="compositionally biased region" description="Polar residues" evidence="1">
    <location>
        <begin position="28"/>
        <end position="42"/>
    </location>
</feature>
<dbReference type="Proteomes" id="UP001344632">
    <property type="component" value="Unassembled WGS sequence"/>
</dbReference>
<dbReference type="Pfam" id="PF19952">
    <property type="entry name" value="DUF6414"/>
    <property type="match status" value="1"/>
</dbReference>
<gene>
    <name evidence="2" type="ORF">P4H66_19350</name>
</gene>
<proteinExistence type="predicted"/>
<dbReference type="EMBL" id="JARLKZ010000015">
    <property type="protein sequence ID" value="MEC0241962.1"/>
    <property type="molecule type" value="Genomic_DNA"/>
</dbReference>
<organism evidence="2 3">
    <name type="scientific">Paenibacillus dokdonensis</name>
    <dbReference type="NCBI Taxonomy" id="2567944"/>
    <lineage>
        <taxon>Bacteria</taxon>
        <taxon>Bacillati</taxon>
        <taxon>Bacillota</taxon>
        <taxon>Bacilli</taxon>
        <taxon>Bacillales</taxon>
        <taxon>Paenibacillaceae</taxon>
        <taxon>Paenibacillus</taxon>
    </lineage>
</organism>
<keyword evidence="3" id="KW-1185">Reference proteome</keyword>
<protein>
    <submittedName>
        <fullName evidence="2">Uncharacterized protein</fullName>
    </submittedName>
</protein>
<dbReference type="InterPro" id="IPR045633">
    <property type="entry name" value="DUF6414"/>
</dbReference>